<accession>A0ACC0LL93</accession>
<dbReference type="EMBL" id="CM046399">
    <property type="protein sequence ID" value="KAI8529400.1"/>
    <property type="molecule type" value="Genomic_DNA"/>
</dbReference>
<evidence type="ECO:0000313" key="2">
    <source>
        <dbReference type="Proteomes" id="UP001062846"/>
    </source>
</evidence>
<dbReference type="Proteomes" id="UP001062846">
    <property type="component" value="Chromosome 12"/>
</dbReference>
<protein>
    <submittedName>
        <fullName evidence="1">Uncharacterized protein</fullName>
    </submittedName>
</protein>
<gene>
    <name evidence="1" type="ORF">RHMOL_Rhmol12G0222300</name>
</gene>
<reference evidence="1" key="1">
    <citation type="submission" date="2022-02" db="EMBL/GenBank/DDBJ databases">
        <title>Plant Genome Project.</title>
        <authorList>
            <person name="Zhang R.-G."/>
        </authorList>
    </citation>
    <scope>NUCLEOTIDE SEQUENCE</scope>
    <source>
        <strain evidence="1">AT1</strain>
    </source>
</reference>
<evidence type="ECO:0000313" key="1">
    <source>
        <dbReference type="EMBL" id="KAI8529400.1"/>
    </source>
</evidence>
<name>A0ACC0LL93_RHOML</name>
<comment type="caution">
    <text evidence="1">The sequence shown here is derived from an EMBL/GenBank/DDBJ whole genome shotgun (WGS) entry which is preliminary data.</text>
</comment>
<sequence>MAKHLVHCFARWEEEGMVILPKSMGSTARKMRTMKMDDRPGFSLQMSDLTSSREKRWCCDSRGTRPSNGIGKVQGKDKLISASKGKKDAFPVVFARGVDVDIVVLVAARASRVEKQDAIDTAIVGTLSYCRNYDRSEKGHLD</sequence>
<keyword evidence="2" id="KW-1185">Reference proteome</keyword>
<organism evidence="1 2">
    <name type="scientific">Rhododendron molle</name>
    <name type="common">Chinese azalea</name>
    <name type="synonym">Azalea mollis</name>
    <dbReference type="NCBI Taxonomy" id="49168"/>
    <lineage>
        <taxon>Eukaryota</taxon>
        <taxon>Viridiplantae</taxon>
        <taxon>Streptophyta</taxon>
        <taxon>Embryophyta</taxon>
        <taxon>Tracheophyta</taxon>
        <taxon>Spermatophyta</taxon>
        <taxon>Magnoliopsida</taxon>
        <taxon>eudicotyledons</taxon>
        <taxon>Gunneridae</taxon>
        <taxon>Pentapetalae</taxon>
        <taxon>asterids</taxon>
        <taxon>Ericales</taxon>
        <taxon>Ericaceae</taxon>
        <taxon>Ericoideae</taxon>
        <taxon>Rhodoreae</taxon>
        <taxon>Rhododendron</taxon>
    </lineage>
</organism>
<proteinExistence type="predicted"/>